<gene>
    <name evidence="2" type="ORF">SAMN02799620_01515</name>
</gene>
<evidence type="ECO:0000313" key="2">
    <source>
        <dbReference type="EMBL" id="SCX11128.1"/>
    </source>
</evidence>
<dbReference type="AlphaFoldDB" id="A0A1G4VS67"/>
<proteinExistence type="predicted"/>
<dbReference type="STRING" id="1502745.SAMN02799620_01515"/>
<dbReference type="Proteomes" id="UP000199707">
    <property type="component" value="Unassembled WGS sequence"/>
</dbReference>
<feature type="coiled-coil region" evidence="1">
    <location>
        <begin position="61"/>
        <end position="88"/>
    </location>
</feature>
<protein>
    <submittedName>
        <fullName evidence="2">Uncharacterized protein</fullName>
    </submittedName>
</protein>
<evidence type="ECO:0000313" key="3">
    <source>
        <dbReference type="Proteomes" id="UP000199707"/>
    </source>
</evidence>
<sequence length="155" mass="15718">MFHATRSRAEAAFEAANGIATLPAFGTWGGTASDAAKNAIEATRKDLDAHGNEALAVARAASKAAEDIEQVKNDLATLRAEAESLGMAIDSATNTVVAGPGAAGGPPMEIELKREQLQPKLDAILAEAAAADAALTQAISMATGDTPIPDSPLPQ</sequence>
<accession>A0A1G4VS67</accession>
<dbReference type="EMBL" id="FMUB01000003">
    <property type="protein sequence ID" value="SCX11128.1"/>
    <property type="molecule type" value="Genomic_DNA"/>
</dbReference>
<name>A0A1G4VS67_9MYCO</name>
<keyword evidence="1" id="KW-0175">Coiled coil</keyword>
<organism evidence="2 3">
    <name type="scientific">Mycolicibacterium fluoranthenivorans</name>
    <dbReference type="NCBI Taxonomy" id="258505"/>
    <lineage>
        <taxon>Bacteria</taxon>
        <taxon>Bacillati</taxon>
        <taxon>Actinomycetota</taxon>
        <taxon>Actinomycetes</taxon>
        <taxon>Mycobacteriales</taxon>
        <taxon>Mycobacteriaceae</taxon>
        <taxon>Mycolicibacterium</taxon>
    </lineage>
</organism>
<reference evidence="3" key="1">
    <citation type="submission" date="2016-10" db="EMBL/GenBank/DDBJ databases">
        <authorList>
            <person name="Varghese N."/>
            <person name="Submissions S."/>
        </authorList>
    </citation>
    <scope>NUCLEOTIDE SEQUENCE [LARGE SCALE GENOMIC DNA]</scope>
    <source>
        <strain evidence="3">UNC267MFSha1.1M11</strain>
    </source>
</reference>
<evidence type="ECO:0000256" key="1">
    <source>
        <dbReference type="SAM" id="Coils"/>
    </source>
</evidence>